<dbReference type="AlphaFoldDB" id="A0A561TW00"/>
<comment type="caution">
    <text evidence="3">The sequence shown here is derived from an EMBL/GenBank/DDBJ whole genome shotgun (WGS) entry which is preliminary data.</text>
</comment>
<accession>A0A561TW00</accession>
<evidence type="ECO:0000313" key="4">
    <source>
        <dbReference type="Proteomes" id="UP000317940"/>
    </source>
</evidence>
<keyword evidence="4" id="KW-1185">Reference proteome</keyword>
<dbReference type="EMBL" id="VIWT01000002">
    <property type="protein sequence ID" value="TWF91293.1"/>
    <property type="molecule type" value="Genomic_DNA"/>
</dbReference>
<dbReference type="Pfam" id="PF13400">
    <property type="entry name" value="Tad"/>
    <property type="match status" value="1"/>
</dbReference>
<dbReference type="Proteomes" id="UP000317940">
    <property type="component" value="Unassembled WGS sequence"/>
</dbReference>
<dbReference type="RefSeq" id="WP_170305128.1">
    <property type="nucleotide sequence ID" value="NZ_BAAAMZ010000053.1"/>
</dbReference>
<reference evidence="3 4" key="1">
    <citation type="submission" date="2019-06" db="EMBL/GenBank/DDBJ databases">
        <title>Sequencing the genomes of 1000 actinobacteria strains.</title>
        <authorList>
            <person name="Klenk H.-P."/>
        </authorList>
    </citation>
    <scope>NUCLEOTIDE SEQUENCE [LARGE SCALE GENOMIC DNA]</scope>
    <source>
        <strain evidence="3 4">DSM 44826</strain>
    </source>
</reference>
<gene>
    <name evidence="3" type="ORF">FHX73_12405</name>
</gene>
<protein>
    <submittedName>
        <fullName evidence="3">Putative Flp pilus-assembly TadE/G-like protein</fullName>
    </submittedName>
</protein>
<proteinExistence type="predicted"/>
<dbReference type="InterPro" id="IPR028087">
    <property type="entry name" value="Tad_N"/>
</dbReference>
<organism evidence="3 4">
    <name type="scientific">Kitasatospora viridis</name>
    <dbReference type="NCBI Taxonomy" id="281105"/>
    <lineage>
        <taxon>Bacteria</taxon>
        <taxon>Bacillati</taxon>
        <taxon>Actinomycetota</taxon>
        <taxon>Actinomycetes</taxon>
        <taxon>Kitasatosporales</taxon>
        <taxon>Streptomycetaceae</taxon>
        <taxon>Kitasatospora</taxon>
    </lineage>
</organism>
<feature type="domain" description="Putative Flp pilus-assembly TadG-like N-terminal" evidence="2">
    <location>
        <begin position="8"/>
        <end position="55"/>
    </location>
</feature>
<keyword evidence="1" id="KW-1133">Transmembrane helix</keyword>
<evidence type="ECO:0000259" key="2">
    <source>
        <dbReference type="Pfam" id="PF13400"/>
    </source>
</evidence>
<feature type="transmembrane region" description="Helical" evidence="1">
    <location>
        <begin position="12"/>
        <end position="36"/>
    </location>
</feature>
<sequence length="136" mass="13762">MKATRDDGSVTAFTVTVIVGLIAVVGLVADGGLALAAKVKAVGEAQEAARAGARQLDLGRLRTDHTIDLGPAAAQQAATAYLDAAGATGRVTATDQEVTVTVEREQRTQLLSLVGVGSMHESATATAHAAWRGGAQ</sequence>
<keyword evidence="1" id="KW-0812">Transmembrane</keyword>
<evidence type="ECO:0000313" key="3">
    <source>
        <dbReference type="EMBL" id="TWF91293.1"/>
    </source>
</evidence>
<name>A0A561TW00_9ACTN</name>
<keyword evidence="1" id="KW-0472">Membrane</keyword>
<evidence type="ECO:0000256" key="1">
    <source>
        <dbReference type="SAM" id="Phobius"/>
    </source>
</evidence>